<evidence type="ECO:0000313" key="5">
    <source>
        <dbReference type="EMBL" id="MFC5391849.1"/>
    </source>
</evidence>
<dbReference type="Proteomes" id="UP001596104">
    <property type="component" value="Unassembled WGS sequence"/>
</dbReference>
<evidence type="ECO:0000256" key="4">
    <source>
        <dbReference type="ARBA" id="ARBA00022833"/>
    </source>
</evidence>
<proteinExistence type="predicted"/>
<evidence type="ECO:0000256" key="2">
    <source>
        <dbReference type="ARBA" id="ARBA00022679"/>
    </source>
</evidence>
<dbReference type="Pfam" id="PF05853">
    <property type="entry name" value="BKACE"/>
    <property type="match status" value="1"/>
</dbReference>
<dbReference type="PANTHER" id="PTHR37418">
    <property type="entry name" value="3-KETO-5-AMINOHEXANOATE CLEAVAGE ENZYME-RELATED"/>
    <property type="match status" value="1"/>
</dbReference>
<name>A0ABW0H994_9HYPH</name>
<dbReference type="RefSeq" id="WP_377006619.1">
    <property type="nucleotide sequence ID" value="NZ_JBHSLV010000008.1"/>
</dbReference>
<dbReference type="PANTHER" id="PTHR37418:SF2">
    <property type="entry name" value="3-KETO-5-AMINOHEXANOATE CLEAVAGE ENZYME"/>
    <property type="match status" value="1"/>
</dbReference>
<reference evidence="6" key="1">
    <citation type="journal article" date="2019" name="Int. J. Syst. Evol. Microbiol.">
        <title>The Global Catalogue of Microorganisms (GCM) 10K type strain sequencing project: providing services to taxonomists for standard genome sequencing and annotation.</title>
        <authorList>
            <consortium name="The Broad Institute Genomics Platform"/>
            <consortium name="The Broad Institute Genome Sequencing Center for Infectious Disease"/>
            <person name="Wu L."/>
            <person name="Ma J."/>
        </authorList>
    </citation>
    <scope>NUCLEOTIDE SEQUENCE [LARGE SCALE GENOMIC DNA]</scope>
    <source>
        <strain evidence="6">CGMCC 1.16326</strain>
    </source>
</reference>
<dbReference type="Gene3D" id="3.20.20.70">
    <property type="entry name" value="Aldolase class I"/>
    <property type="match status" value="1"/>
</dbReference>
<comment type="caution">
    <text evidence="5">The sequence shown here is derived from an EMBL/GenBank/DDBJ whole genome shotgun (WGS) entry which is preliminary data.</text>
</comment>
<evidence type="ECO:0000256" key="1">
    <source>
        <dbReference type="ARBA" id="ARBA00001947"/>
    </source>
</evidence>
<evidence type="ECO:0000256" key="3">
    <source>
        <dbReference type="ARBA" id="ARBA00022723"/>
    </source>
</evidence>
<gene>
    <name evidence="5" type="ORF">ACFPPC_04255</name>
</gene>
<dbReference type="InterPro" id="IPR008567">
    <property type="entry name" value="BKACE"/>
</dbReference>
<dbReference type="InterPro" id="IPR013785">
    <property type="entry name" value="Aldolase_TIM"/>
</dbReference>
<keyword evidence="2" id="KW-0808">Transferase</keyword>
<keyword evidence="4" id="KW-0862">Zinc</keyword>
<keyword evidence="3" id="KW-0479">Metal-binding</keyword>
<dbReference type="EMBL" id="JBHSLV010000008">
    <property type="protein sequence ID" value="MFC5391849.1"/>
    <property type="molecule type" value="Genomic_DNA"/>
</dbReference>
<sequence>MRAPLPKVFITCAITGNLTKPEQSPHLPITPQQIAEAALEAAEAGAAIAHIHVRDPGTGRPSMELSLYEEVVARIRAGNPELIINLTTGPGGRFVPSERDPKVAGPGTTLMVPEERVAHVAALRPDICTLDLNTMNSGGEVVINTPANVRRMAKVITEAGVRPEIELFDSGDIALLNDLIKDGTLQPKPLTSFVMGVRYGFQPSPETVLYARGLLPEGALFTAIGIGRSAFQSVALSYLAGGHVRVGLEDGVYIDHGVLAPSNAALVKKARRIVEDLGGAIASPQEARALIGLPVYAPAAKHVA</sequence>
<organism evidence="5 6">
    <name type="scientific">Bosea vestrisii</name>
    <dbReference type="NCBI Taxonomy" id="151416"/>
    <lineage>
        <taxon>Bacteria</taxon>
        <taxon>Pseudomonadati</taxon>
        <taxon>Pseudomonadota</taxon>
        <taxon>Alphaproteobacteria</taxon>
        <taxon>Hyphomicrobiales</taxon>
        <taxon>Boseaceae</taxon>
        <taxon>Bosea</taxon>
    </lineage>
</organism>
<comment type="cofactor">
    <cofactor evidence="1">
        <name>Zn(2+)</name>
        <dbReference type="ChEBI" id="CHEBI:29105"/>
    </cofactor>
</comment>
<accession>A0ABW0H994</accession>
<evidence type="ECO:0000313" key="6">
    <source>
        <dbReference type="Proteomes" id="UP001596104"/>
    </source>
</evidence>
<keyword evidence="6" id="KW-1185">Reference proteome</keyword>
<protein>
    <submittedName>
        <fullName evidence="5">3-keto-5-aminohexanoate cleavage protein</fullName>
    </submittedName>
</protein>